<evidence type="ECO:0000256" key="9">
    <source>
        <dbReference type="ARBA" id="ARBA00031996"/>
    </source>
</evidence>
<dbReference type="PANTHER" id="PTHR38096">
    <property type="entry name" value="ENTEROBACTIN SYNTHASE COMPONENT D"/>
    <property type="match status" value="1"/>
</dbReference>
<keyword evidence="7" id="KW-0259">Enterobactin biosynthesis</keyword>
<dbReference type="SUPFAM" id="SSF56214">
    <property type="entry name" value="4'-phosphopantetheinyl transferase"/>
    <property type="match status" value="1"/>
</dbReference>
<sequence length="195" mass="21352">MAVIRVSDVVFPMSASEAIAVRRAIPKRVIEFSTGRECARRAMLEAGFQPCEIPSGADGIPIWPSPLVGSITHGGGICAAVVSSNTSFSSMGLDAEPYDAVPVELGTYIIRSDEHSGRPVSSETLTLWFSIKEAVYKAFYPSRREFLSFLDICTEVDFAQSSFEAAVFYEGLEQCRISGRFCVLDELVITAAWEY</sequence>
<dbReference type="InterPro" id="IPR003542">
    <property type="entry name" value="Enbac_synth_compD-like"/>
</dbReference>
<dbReference type="Proteomes" id="UP001235269">
    <property type="component" value="Unassembled WGS sequence"/>
</dbReference>
<evidence type="ECO:0000256" key="2">
    <source>
        <dbReference type="ARBA" id="ARBA00004993"/>
    </source>
</evidence>
<comment type="subunit">
    <text evidence="4">EntB, EntD, EntE, and EntF form a multienzyme complex called enterobactin synthase.</text>
</comment>
<dbReference type="EMBL" id="JAUSWH010000030">
    <property type="protein sequence ID" value="MDQ0458350.1"/>
    <property type="molecule type" value="Genomic_DNA"/>
</dbReference>
<proteinExistence type="inferred from homology"/>
<dbReference type="InterPro" id="IPR037143">
    <property type="entry name" value="4-PPantetheinyl_Trfase_dom_sf"/>
</dbReference>
<evidence type="ECO:0000256" key="1">
    <source>
        <dbReference type="ARBA" id="ARBA00003937"/>
    </source>
</evidence>
<evidence type="ECO:0000259" key="12">
    <source>
        <dbReference type="Pfam" id="PF01648"/>
    </source>
</evidence>
<comment type="pathway">
    <text evidence="2">Siderophore biosynthesis; enterobactin biosynthesis.</text>
</comment>
<evidence type="ECO:0000256" key="7">
    <source>
        <dbReference type="ARBA" id="ARBA00023191"/>
    </source>
</evidence>
<dbReference type="InterPro" id="IPR008278">
    <property type="entry name" value="4-PPantetheinyl_Trfase_dom"/>
</dbReference>
<evidence type="ECO:0000313" key="15">
    <source>
        <dbReference type="Proteomes" id="UP001235269"/>
    </source>
</evidence>
<dbReference type="Pfam" id="PF01648">
    <property type="entry name" value="ACPS"/>
    <property type="match status" value="1"/>
</dbReference>
<feature type="domain" description="4'-phosphopantetheinyl transferase" evidence="12">
    <location>
        <begin position="92"/>
        <end position="160"/>
    </location>
</feature>
<dbReference type="InterPro" id="IPR041354">
    <property type="entry name" value="4PPT_N"/>
</dbReference>
<evidence type="ECO:0000256" key="10">
    <source>
        <dbReference type="ARBA" id="ARBA00049176"/>
    </source>
</evidence>
<dbReference type="GO" id="GO:0016740">
    <property type="term" value="F:transferase activity"/>
    <property type="evidence" value="ECO:0007669"/>
    <property type="project" value="UniProtKB-KW"/>
</dbReference>
<protein>
    <recommendedName>
        <fullName evidence="5">Enterobactin synthase component D</fullName>
    </recommendedName>
    <alternativeName>
        <fullName evidence="8">4'-phosphopantetheinyl transferase EntD</fullName>
    </alternativeName>
    <alternativeName>
        <fullName evidence="9">Enterochelin synthase D</fullName>
    </alternativeName>
</protein>
<evidence type="ECO:0000256" key="8">
    <source>
        <dbReference type="ARBA" id="ARBA00029894"/>
    </source>
</evidence>
<organism evidence="14 15">
    <name type="scientific">Rhizobium paknamense</name>
    <dbReference type="NCBI Taxonomy" id="1206817"/>
    <lineage>
        <taxon>Bacteria</taxon>
        <taxon>Pseudomonadati</taxon>
        <taxon>Pseudomonadota</taxon>
        <taxon>Alphaproteobacteria</taxon>
        <taxon>Hyphomicrobiales</taxon>
        <taxon>Rhizobiaceae</taxon>
        <taxon>Rhizobium/Agrobacterium group</taxon>
        <taxon>Rhizobium</taxon>
    </lineage>
</organism>
<evidence type="ECO:0000313" key="14">
    <source>
        <dbReference type="EMBL" id="MDQ0458350.1"/>
    </source>
</evidence>
<feature type="domain" description="4'-phosphopantetheinyl transferase N-terminal" evidence="13">
    <location>
        <begin position="18"/>
        <end position="83"/>
    </location>
</feature>
<comment type="similarity">
    <text evidence="3">Belongs to the P-Pant transferase superfamily. EntD family.</text>
</comment>
<evidence type="ECO:0000259" key="13">
    <source>
        <dbReference type="Pfam" id="PF17837"/>
    </source>
</evidence>
<evidence type="ECO:0000256" key="6">
    <source>
        <dbReference type="ARBA" id="ARBA00022679"/>
    </source>
</evidence>
<accession>A0ABU0IJC4</accession>
<dbReference type="RefSeq" id="WP_307160430.1">
    <property type="nucleotide sequence ID" value="NZ_JAUSWH010000030.1"/>
</dbReference>
<comment type="function">
    <text evidence="1">Involved in the biosynthesis of the siderophore enterobactin (enterochelin), which is a macrocyclic trimeric lactone of N-(2,3-dihydroxybenzoyl)-serine. The serine trilactone serves as a scaffolding for the three catechol functionalities that provide hexadentate coordination for the tightly ligated iron(2+) atoms. Plays an essential role in the assembly of the enterobactin by catalyzing the transfer of the 4'-phosphopantetheine (Ppant) moiety from coenzyme A to the apo-domains of both EntB (ArCP domain) and EntF (PCP domain) to yield their holo-forms which make them competent for the activation of 2,3-dihydroxybenzoate (DHB) and L-serine, respectively.</text>
</comment>
<comment type="catalytic activity">
    <reaction evidence="10">
        <text>apo-[aryl-carrier protein] + CoA = holo-[aryl-carrier protein] + adenosine 3',5'-bisphosphate + H(+)</text>
        <dbReference type="Rhea" id="RHEA:48404"/>
        <dbReference type="Rhea" id="RHEA-COMP:15903"/>
        <dbReference type="Rhea" id="RHEA-COMP:17557"/>
        <dbReference type="ChEBI" id="CHEBI:15378"/>
        <dbReference type="ChEBI" id="CHEBI:29999"/>
        <dbReference type="ChEBI" id="CHEBI:57287"/>
        <dbReference type="ChEBI" id="CHEBI:58343"/>
        <dbReference type="ChEBI" id="CHEBI:64479"/>
    </reaction>
</comment>
<comment type="catalytic activity">
    <reaction evidence="11">
        <text>apo-[peptidyl-carrier protein] + CoA = holo-[peptidyl-carrier protein] + adenosine 3',5'-bisphosphate + H(+)</text>
        <dbReference type="Rhea" id="RHEA:46228"/>
        <dbReference type="Rhea" id="RHEA-COMP:11479"/>
        <dbReference type="Rhea" id="RHEA-COMP:11480"/>
        <dbReference type="ChEBI" id="CHEBI:15378"/>
        <dbReference type="ChEBI" id="CHEBI:29999"/>
        <dbReference type="ChEBI" id="CHEBI:57287"/>
        <dbReference type="ChEBI" id="CHEBI:58343"/>
        <dbReference type="ChEBI" id="CHEBI:64479"/>
    </reaction>
</comment>
<evidence type="ECO:0000256" key="4">
    <source>
        <dbReference type="ARBA" id="ARBA00011503"/>
    </source>
</evidence>
<keyword evidence="6 14" id="KW-0808">Transferase</keyword>
<name>A0ABU0IJC4_9HYPH</name>
<dbReference type="Pfam" id="PF17837">
    <property type="entry name" value="4PPT_N"/>
    <property type="match status" value="1"/>
</dbReference>
<evidence type="ECO:0000256" key="5">
    <source>
        <dbReference type="ARBA" id="ARBA00019087"/>
    </source>
</evidence>
<evidence type="ECO:0000256" key="11">
    <source>
        <dbReference type="ARBA" id="ARBA00049191"/>
    </source>
</evidence>
<reference evidence="14 15" key="1">
    <citation type="submission" date="2023-07" db="EMBL/GenBank/DDBJ databases">
        <title>Genomic Encyclopedia of Type Strains, Phase IV (KMG-IV): sequencing the most valuable type-strain genomes for metagenomic binning, comparative biology and taxonomic classification.</title>
        <authorList>
            <person name="Goeker M."/>
        </authorList>
    </citation>
    <scope>NUCLEOTIDE SEQUENCE [LARGE SCALE GENOMIC DNA]</scope>
    <source>
        <strain evidence="14 15">DSM 100301</strain>
    </source>
</reference>
<evidence type="ECO:0000256" key="3">
    <source>
        <dbReference type="ARBA" id="ARBA00008342"/>
    </source>
</evidence>
<dbReference type="PANTHER" id="PTHR38096:SF1">
    <property type="entry name" value="ENTEROBACTIN SYNTHASE COMPONENT D"/>
    <property type="match status" value="1"/>
</dbReference>
<comment type="caution">
    <text evidence="14">The sequence shown here is derived from an EMBL/GenBank/DDBJ whole genome shotgun (WGS) entry which is preliminary data.</text>
</comment>
<keyword evidence="15" id="KW-1185">Reference proteome</keyword>
<dbReference type="PRINTS" id="PR01399">
    <property type="entry name" value="ENTSNTHTASED"/>
</dbReference>
<gene>
    <name evidence="14" type="ORF">QO005_004711</name>
</gene>